<reference evidence="1" key="1">
    <citation type="submission" date="2024-02" db="EMBL/GenBank/DDBJ databases">
        <title>Tomenella chthoni gen. nov. sp. nov., a member of the family Jonesiaceae isolated from bat guano.</title>
        <authorList>
            <person name="Miller S.L."/>
            <person name="King J."/>
            <person name="Sankaranarayanan K."/>
            <person name="Lawson P.A."/>
        </authorList>
    </citation>
    <scope>NUCLEOTIDE SEQUENCE</scope>
    <source>
        <strain evidence="1">BS-20</strain>
    </source>
</reference>
<evidence type="ECO:0000313" key="1">
    <source>
        <dbReference type="EMBL" id="XBH22026.1"/>
    </source>
</evidence>
<accession>A0AAU7DXM8</accession>
<dbReference type="InterPro" id="IPR045596">
    <property type="entry name" value="DUF6459"/>
</dbReference>
<organism evidence="1">
    <name type="scientific">Jonesiaceae bacterium BS-20</name>
    <dbReference type="NCBI Taxonomy" id="3120821"/>
    <lineage>
        <taxon>Bacteria</taxon>
        <taxon>Bacillati</taxon>
        <taxon>Actinomycetota</taxon>
        <taxon>Actinomycetes</taxon>
        <taxon>Micrococcales</taxon>
        <taxon>Jonesiaceae</taxon>
    </lineage>
</organism>
<dbReference type="AlphaFoldDB" id="A0AAU7DXM8"/>
<sequence>MTMTLTHEAPVKQATAILESAVAALVQGPNDPIRLERADQLPNPTRTACSIVNAAIEACNGTRPLHQLLGWVSPDVYEALSARAQVLAQRQQPGSAHRAPDRHTALGRTTNRIIRARVVRISHLAAEATVIVDDGNRVRAAALRLEENRGRWQVTVLEIG</sequence>
<dbReference type="Pfam" id="PF20060">
    <property type="entry name" value="DUF6459"/>
    <property type="match status" value="1"/>
</dbReference>
<name>A0AAU7DXM8_9MICO</name>
<proteinExistence type="predicted"/>
<gene>
    <name evidence="1" type="ORF">V5R04_02000</name>
</gene>
<protein>
    <submittedName>
        <fullName evidence="1">Rv3235 family protein</fullName>
    </submittedName>
</protein>
<dbReference type="EMBL" id="CP146203">
    <property type="protein sequence ID" value="XBH22026.1"/>
    <property type="molecule type" value="Genomic_DNA"/>
</dbReference>